<accession>A0ABW3HQG2</accession>
<comment type="similarity">
    <text evidence="5">Belongs to the bacteriophage holin family. Cp-1 holin subfamily.</text>
</comment>
<dbReference type="Proteomes" id="UP001596989">
    <property type="component" value="Unassembled WGS sequence"/>
</dbReference>
<keyword evidence="2" id="KW-0812">Transmembrane</keyword>
<evidence type="ECO:0000256" key="4">
    <source>
        <dbReference type="ARBA" id="ARBA00023136"/>
    </source>
</evidence>
<evidence type="ECO:0000313" key="6">
    <source>
        <dbReference type="EMBL" id="MFD0959788.1"/>
    </source>
</evidence>
<gene>
    <name evidence="6" type="ORF">ACFQ2I_10340</name>
</gene>
<dbReference type="Pfam" id="PF05105">
    <property type="entry name" value="Phage_holin_4_1"/>
    <property type="match status" value="1"/>
</dbReference>
<evidence type="ECO:0000256" key="5">
    <source>
        <dbReference type="ARBA" id="ARBA00023600"/>
    </source>
</evidence>
<proteinExistence type="inferred from homology"/>
<protein>
    <submittedName>
        <fullName evidence="6">Holin family protein</fullName>
    </submittedName>
</protein>
<evidence type="ECO:0000313" key="7">
    <source>
        <dbReference type="Proteomes" id="UP001596989"/>
    </source>
</evidence>
<dbReference type="NCBIfam" id="TIGR01593">
    <property type="entry name" value="holin_tox_secr"/>
    <property type="match status" value="1"/>
</dbReference>
<keyword evidence="4" id="KW-0472">Membrane</keyword>
<dbReference type="EMBL" id="JBHTJZ010000011">
    <property type="protein sequence ID" value="MFD0959788.1"/>
    <property type="molecule type" value="Genomic_DNA"/>
</dbReference>
<dbReference type="InterPro" id="IPR006480">
    <property type="entry name" value="Phage_holin_4_1"/>
</dbReference>
<reference evidence="7" key="1">
    <citation type="journal article" date="2019" name="Int. J. Syst. Evol. Microbiol.">
        <title>The Global Catalogue of Microorganisms (GCM) 10K type strain sequencing project: providing services to taxonomists for standard genome sequencing and annotation.</title>
        <authorList>
            <consortium name="The Broad Institute Genomics Platform"/>
            <consortium name="The Broad Institute Genome Sequencing Center for Infectious Disease"/>
            <person name="Wu L."/>
            <person name="Ma J."/>
        </authorList>
    </citation>
    <scope>NUCLEOTIDE SEQUENCE [LARGE SCALE GENOMIC DNA]</scope>
    <source>
        <strain evidence="7">CCUG 59129</strain>
    </source>
</reference>
<keyword evidence="7" id="KW-1185">Reference proteome</keyword>
<organism evidence="6 7">
    <name type="scientific">Paenibacillus chungangensis</name>
    <dbReference type="NCBI Taxonomy" id="696535"/>
    <lineage>
        <taxon>Bacteria</taxon>
        <taxon>Bacillati</taxon>
        <taxon>Bacillota</taxon>
        <taxon>Bacilli</taxon>
        <taxon>Bacillales</taxon>
        <taxon>Paenibacillaceae</taxon>
        <taxon>Paenibacillus</taxon>
    </lineage>
</organism>
<evidence type="ECO:0000256" key="2">
    <source>
        <dbReference type="ARBA" id="ARBA00022692"/>
    </source>
</evidence>
<comment type="subcellular location">
    <subcellularLocation>
        <location evidence="1">Membrane</location>
        <topology evidence="1">Multi-pass membrane protein</topology>
    </subcellularLocation>
</comment>
<sequence>MNIGQLLISAAVGASAKETAFGGAVAAIGTTTAAYLGGWDIALRLLVFCMVADYITGLLGALKLKKLNSEVMFWGGVRKGVVLQVIALCVLLDQFVGNESPVFRTIALYFYIGREGLSIIENLGVLNVWVPQAIKERLQQLNRSGNQHDRP</sequence>
<evidence type="ECO:0000256" key="3">
    <source>
        <dbReference type="ARBA" id="ARBA00022989"/>
    </source>
</evidence>
<name>A0ABW3HQG2_9BACL</name>
<evidence type="ECO:0000256" key="1">
    <source>
        <dbReference type="ARBA" id="ARBA00004141"/>
    </source>
</evidence>
<keyword evidence="3" id="KW-1133">Transmembrane helix</keyword>
<comment type="caution">
    <text evidence="6">The sequence shown here is derived from an EMBL/GenBank/DDBJ whole genome shotgun (WGS) entry which is preliminary data.</text>
</comment>
<dbReference type="RefSeq" id="WP_377564046.1">
    <property type="nucleotide sequence ID" value="NZ_JBHTJZ010000011.1"/>
</dbReference>